<reference evidence="2" key="1">
    <citation type="submission" date="2022-07" db="EMBL/GenBank/DDBJ databases">
        <title>Fungi with potential for degradation of polypropylene.</title>
        <authorList>
            <person name="Gostincar C."/>
        </authorList>
    </citation>
    <scope>NUCLEOTIDE SEQUENCE</scope>
    <source>
        <strain evidence="2">EXF-13287</strain>
    </source>
</reference>
<accession>A0AA38SHG3</accession>
<dbReference type="AlphaFoldDB" id="A0AA38SHG3"/>
<name>A0AA38SHG3_9PEZI</name>
<evidence type="ECO:0000256" key="1">
    <source>
        <dbReference type="SAM" id="MobiDB-lite"/>
    </source>
</evidence>
<dbReference type="EMBL" id="JANBVN010000033">
    <property type="protein sequence ID" value="KAJ9160583.1"/>
    <property type="molecule type" value="Genomic_DNA"/>
</dbReference>
<feature type="compositionally biased region" description="Polar residues" evidence="1">
    <location>
        <begin position="96"/>
        <end position="108"/>
    </location>
</feature>
<protein>
    <submittedName>
        <fullName evidence="2">Uncharacterized protein</fullName>
    </submittedName>
</protein>
<comment type="caution">
    <text evidence="2">The sequence shown here is derived from an EMBL/GenBank/DDBJ whole genome shotgun (WGS) entry which is preliminary data.</text>
</comment>
<organism evidence="2 3">
    <name type="scientific">Coniochaeta hoffmannii</name>
    <dbReference type="NCBI Taxonomy" id="91930"/>
    <lineage>
        <taxon>Eukaryota</taxon>
        <taxon>Fungi</taxon>
        <taxon>Dikarya</taxon>
        <taxon>Ascomycota</taxon>
        <taxon>Pezizomycotina</taxon>
        <taxon>Sordariomycetes</taxon>
        <taxon>Sordariomycetidae</taxon>
        <taxon>Coniochaetales</taxon>
        <taxon>Coniochaetaceae</taxon>
        <taxon>Coniochaeta</taxon>
    </lineage>
</organism>
<sequence length="299" mass="32143">MAKKNTQKKAAAKAKAKALAEAQILDTAKSVNQTQTGDKTHVVTNQATATTMTGASAETDANAHAPQVGAVENPNVNHAKVVGATAVIVNAEGNTDAETSKSAQTKQAKPSFETDNRTVDKTSVAEIIIAERLMTESEKSSAMTVVLSEIACSKISQAYKAGYQIAIEHIDPIIQAVDKWIVADLDHSRNFKRYLNYELKVLAGNHPRITALRVRDRDMFTEKAASELKLKIALRGLKDSPRSRCEVKDVMGDYLVRVENPSSMMNARMAAHGELAGMKDMADAEGSKPAGNGHGSLIE</sequence>
<gene>
    <name evidence="2" type="ORF">NKR19_g3076</name>
</gene>
<keyword evidence="3" id="KW-1185">Reference proteome</keyword>
<dbReference type="Proteomes" id="UP001174691">
    <property type="component" value="Unassembled WGS sequence"/>
</dbReference>
<evidence type="ECO:0000313" key="2">
    <source>
        <dbReference type="EMBL" id="KAJ9160583.1"/>
    </source>
</evidence>
<evidence type="ECO:0000313" key="3">
    <source>
        <dbReference type="Proteomes" id="UP001174691"/>
    </source>
</evidence>
<proteinExistence type="predicted"/>
<feature type="region of interest" description="Disordered" evidence="1">
    <location>
        <begin position="96"/>
        <end position="117"/>
    </location>
</feature>